<evidence type="ECO:0000313" key="1">
    <source>
        <dbReference type="EMBL" id="WVZ61957.1"/>
    </source>
</evidence>
<dbReference type="Proteomes" id="UP001341281">
    <property type="component" value="Chromosome 03"/>
</dbReference>
<dbReference type="EMBL" id="CP144747">
    <property type="protein sequence ID" value="WVZ61957.1"/>
    <property type="molecule type" value="Genomic_DNA"/>
</dbReference>
<dbReference type="AlphaFoldDB" id="A0AAQ3SWH0"/>
<proteinExistence type="predicted"/>
<protein>
    <submittedName>
        <fullName evidence="1">Uncharacterized protein</fullName>
    </submittedName>
</protein>
<gene>
    <name evidence="1" type="ORF">U9M48_011762</name>
</gene>
<organism evidence="1 2">
    <name type="scientific">Paspalum notatum var. saurae</name>
    <dbReference type="NCBI Taxonomy" id="547442"/>
    <lineage>
        <taxon>Eukaryota</taxon>
        <taxon>Viridiplantae</taxon>
        <taxon>Streptophyta</taxon>
        <taxon>Embryophyta</taxon>
        <taxon>Tracheophyta</taxon>
        <taxon>Spermatophyta</taxon>
        <taxon>Magnoliopsida</taxon>
        <taxon>Liliopsida</taxon>
        <taxon>Poales</taxon>
        <taxon>Poaceae</taxon>
        <taxon>PACMAD clade</taxon>
        <taxon>Panicoideae</taxon>
        <taxon>Andropogonodae</taxon>
        <taxon>Paspaleae</taxon>
        <taxon>Paspalinae</taxon>
        <taxon>Paspalum</taxon>
    </lineage>
</organism>
<evidence type="ECO:0000313" key="2">
    <source>
        <dbReference type="Proteomes" id="UP001341281"/>
    </source>
</evidence>
<reference evidence="1 2" key="1">
    <citation type="submission" date="2024-02" db="EMBL/GenBank/DDBJ databases">
        <title>High-quality chromosome-scale genome assembly of Pensacola bahiagrass (Paspalum notatum Flugge var. saurae).</title>
        <authorList>
            <person name="Vega J.M."/>
            <person name="Podio M."/>
            <person name="Orjuela J."/>
            <person name="Siena L.A."/>
            <person name="Pessino S.C."/>
            <person name="Combes M.C."/>
            <person name="Mariac C."/>
            <person name="Albertini E."/>
            <person name="Pupilli F."/>
            <person name="Ortiz J.P.A."/>
            <person name="Leblanc O."/>
        </authorList>
    </citation>
    <scope>NUCLEOTIDE SEQUENCE [LARGE SCALE GENOMIC DNA]</scope>
    <source>
        <strain evidence="1">R1</strain>
        <tissue evidence="1">Leaf</tissue>
    </source>
</reference>
<sequence>MTLPRAVIASELPVPAHPLWILKQAETEQLKPFSLSSVSLTVLSFHSFHKAERANVDEESTDALRAGGTYVELLQSTGGAYVAACGGIQQRRRRHQAGLLSCIETMGRLATLVLAMASRCDALMPRPAGHRVGDGVQCRATNATEQVEVLQYSSAMPILVKTLTEAMHHRARTVTPSLKNVMDGMQ</sequence>
<name>A0AAQ3SWH0_PASNO</name>
<keyword evidence="2" id="KW-1185">Reference proteome</keyword>
<accession>A0AAQ3SWH0</accession>